<dbReference type="OrthoDB" id="6006530at2"/>
<gene>
    <name evidence="2" type="ORF">DWU99_18130</name>
</gene>
<dbReference type="InterPro" id="IPR052345">
    <property type="entry name" value="Rad_response_metalloprotease"/>
</dbReference>
<organism evidence="2 3">
    <name type="scientific">Dyella psychrodurans</name>
    <dbReference type="NCBI Taxonomy" id="1927960"/>
    <lineage>
        <taxon>Bacteria</taxon>
        <taxon>Pseudomonadati</taxon>
        <taxon>Pseudomonadota</taxon>
        <taxon>Gammaproteobacteria</taxon>
        <taxon>Lysobacterales</taxon>
        <taxon>Rhodanobacteraceae</taxon>
        <taxon>Dyella</taxon>
    </lineage>
</organism>
<dbReference type="Pfam" id="PF01381">
    <property type="entry name" value="HTH_3"/>
    <property type="match status" value="1"/>
</dbReference>
<sequence length="96" mass="10786">MAKRLRQARETSGLSQKELGIRAGMDPFVASPRINQYERDKHIPNPMVLAQLGLVLDVPLPYFYAVEDDLASAIVAFHRSSVARRKHALEVLGHHL</sequence>
<feature type="domain" description="HTH cro/C1-type" evidence="1">
    <location>
        <begin position="5"/>
        <end position="63"/>
    </location>
</feature>
<dbReference type="GO" id="GO:0003677">
    <property type="term" value="F:DNA binding"/>
    <property type="evidence" value="ECO:0007669"/>
    <property type="project" value="InterPro"/>
</dbReference>
<evidence type="ECO:0000313" key="3">
    <source>
        <dbReference type="Proteomes" id="UP000255334"/>
    </source>
</evidence>
<dbReference type="AlphaFoldDB" id="A0A370WYF1"/>
<evidence type="ECO:0000313" key="2">
    <source>
        <dbReference type="EMBL" id="RDS81070.1"/>
    </source>
</evidence>
<name>A0A370WYF1_9GAMM</name>
<dbReference type="PANTHER" id="PTHR43236:SF1">
    <property type="entry name" value="BLL7220 PROTEIN"/>
    <property type="match status" value="1"/>
</dbReference>
<dbReference type="EMBL" id="QRBF01000008">
    <property type="protein sequence ID" value="RDS81070.1"/>
    <property type="molecule type" value="Genomic_DNA"/>
</dbReference>
<dbReference type="CDD" id="cd00093">
    <property type="entry name" value="HTH_XRE"/>
    <property type="match status" value="1"/>
</dbReference>
<keyword evidence="3" id="KW-1185">Reference proteome</keyword>
<dbReference type="SUPFAM" id="SSF47413">
    <property type="entry name" value="lambda repressor-like DNA-binding domains"/>
    <property type="match status" value="1"/>
</dbReference>
<dbReference type="InterPro" id="IPR010982">
    <property type="entry name" value="Lambda_DNA-bd_dom_sf"/>
</dbReference>
<dbReference type="PROSITE" id="PS50943">
    <property type="entry name" value="HTH_CROC1"/>
    <property type="match status" value="1"/>
</dbReference>
<proteinExistence type="predicted"/>
<evidence type="ECO:0000259" key="1">
    <source>
        <dbReference type="PROSITE" id="PS50943"/>
    </source>
</evidence>
<dbReference type="PANTHER" id="PTHR43236">
    <property type="entry name" value="ANTITOXIN HIGA1"/>
    <property type="match status" value="1"/>
</dbReference>
<dbReference type="Proteomes" id="UP000255334">
    <property type="component" value="Unassembled WGS sequence"/>
</dbReference>
<comment type="caution">
    <text evidence="2">The sequence shown here is derived from an EMBL/GenBank/DDBJ whole genome shotgun (WGS) entry which is preliminary data.</text>
</comment>
<dbReference type="Gene3D" id="1.10.260.40">
    <property type="entry name" value="lambda repressor-like DNA-binding domains"/>
    <property type="match status" value="1"/>
</dbReference>
<dbReference type="RefSeq" id="WP_115479598.1">
    <property type="nucleotide sequence ID" value="NZ_QRBF01000008.1"/>
</dbReference>
<reference evidence="2 3" key="1">
    <citation type="submission" date="2018-07" db="EMBL/GenBank/DDBJ databases">
        <title>Dyella monticola sp. nov. and Dyella psychrodurans sp. nov. isolated from monsoon evergreen broad-leaved forest soil of Dinghu Mountain, China.</title>
        <authorList>
            <person name="Gao Z."/>
            <person name="Qiu L."/>
        </authorList>
    </citation>
    <scope>NUCLEOTIDE SEQUENCE [LARGE SCALE GENOMIC DNA]</scope>
    <source>
        <strain evidence="2 3">4MSK11</strain>
    </source>
</reference>
<protein>
    <submittedName>
        <fullName evidence="2">XRE family transcriptional regulator</fullName>
    </submittedName>
</protein>
<dbReference type="SMART" id="SM00530">
    <property type="entry name" value="HTH_XRE"/>
    <property type="match status" value="1"/>
</dbReference>
<accession>A0A370WYF1</accession>
<dbReference type="InterPro" id="IPR001387">
    <property type="entry name" value="Cro/C1-type_HTH"/>
</dbReference>